<keyword evidence="3" id="KW-0433">Leucine-rich repeat</keyword>
<dbReference type="InterPro" id="IPR001611">
    <property type="entry name" value="Leu-rich_rpt"/>
</dbReference>
<keyword evidence="5" id="KW-0677">Repeat</keyword>
<dbReference type="SMART" id="SM00365">
    <property type="entry name" value="LRR_SD22"/>
    <property type="match status" value="13"/>
</dbReference>
<protein>
    <recommendedName>
        <fullName evidence="10">Chaoptin</fullName>
    </recommendedName>
</protein>
<dbReference type="InterPro" id="IPR032675">
    <property type="entry name" value="LRR_dom_sf"/>
</dbReference>
<dbReference type="SUPFAM" id="SSF52047">
    <property type="entry name" value="RNI-like"/>
    <property type="match status" value="1"/>
</dbReference>
<dbReference type="Pfam" id="PF13306">
    <property type="entry name" value="LRR_5"/>
    <property type="match status" value="1"/>
</dbReference>
<dbReference type="Proteomes" id="UP001153737">
    <property type="component" value="Chromosome 7"/>
</dbReference>
<dbReference type="Pfam" id="PF13855">
    <property type="entry name" value="LRR_8"/>
    <property type="match status" value="7"/>
</dbReference>
<dbReference type="SMART" id="SM00364">
    <property type="entry name" value="LRR_BAC"/>
    <property type="match status" value="7"/>
</dbReference>
<dbReference type="Gene3D" id="3.80.10.10">
    <property type="entry name" value="Ribonuclease Inhibitor"/>
    <property type="match status" value="6"/>
</dbReference>
<dbReference type="FunFam" id="3.80.10.10:FF:001167">
    <property type="entry name" value="Chaoptin"/>
    <property type="match status" value="1"/>
</dbReference>
<dbReference type="GO" id="GO:0005886">
    <property type="term" value="C:plasma membrane"/>
    <property type="evidence" value="ECO:0007669"/>
    <property type="project" value="UniProtKB-SubCell"/>
</dbReference>
<keyword evidence="4" id="KW-0732">Signal</keyword>
<evidence type="ECO:0000256" key="4">
    <source>
        <dbReference type="ARBA" id="ARBA00022729"/>
    </source>
</evidence>
<evidence type="ECO:0000256" key="2">
    <source>
        <dbReference type="ARBA" id="ARBA00022475"/>
    </source>
</evidence>
<evidence type="ECO:0000256" key="5">
    <source>
        <dbReference type="ARBA" id="ARBA00022737"/>
    </source>
</evidence>
<keyword evidence="2" id="KW-1003">Cell membrane</keyword>
<evidence type="ECO:0000313" key="8">
    <source>
        <dbReference type="EMBL" id="CAH1176590.1"/>
    </source>
</evidence>
<dbReference type="EMBL" id="OU896713">
    <property type="protein sequence ID" value="CAH1176590.1"/>
    <property type="molecule type" value="Genomic_DNA"/>
</dbReference>
<evidence type="ECO:0000313" key="9">
    <source>
        <dbReference type="Proteomes" id="UP001153737"/>
    </source>
</evidence>
<gene>
    <name evidence="8" type="ORF">PHAECO_LOCUS10860</name>
</gene>
<proteinExistence type="predicted"/>
<dbReference type="Pfam" id="PF13516">
    <property type="entry name" value="LRR_6"/>
    <property type="match status" value="1"/>
</dbReference>
<feature type="transmembrane region" description="Helical" evidence="7">
    <location>
        <begin position="12"/>
        <end position="29"/>
    </location>
</feature>
<dbReference type="InterPro" id="IPR003591">
    <property type="entry name" value="Leu-rich_rpt_typical-subtyp"/>
</dbReference>
<dbReference type="InterPro" id="IPR050333">
    <property type="entry name" value="SLRP"/>
</dbReference>
<comment type="subcellular location">
    <subcellularLocation>
        <location evidence="1">Cell membrane</location>
    </subcellularLocation>
</comment>
<evidence type="ECO:0000256" key="3">
    <source>
        <dbReference type="ARBA" id="ARBA00022614"/>
    </source>
</evidence>
<dbReference type="InterPro" id="IPR026906">
    <property type="entry name" value="LRR_5"/>
</dbReference>
<dbReference type="PROSITE" id="PS51450">
    <property type="entry name" value="LRR"/>
    <property type="match status" value="8"/>
</dbReference>
<keyword evidence="7" id="KW-0812">Transmembrane</keyword>
<keyword evidence="6 7" id="KW-0472">Membrane</keyword>
<keyword evidence="9" id="KW-1185">Reference proteome</keyword>
<dbReference type="SMART" id="SM00369">
    <property type="entry name" value="LRR_TYP"/>
    <property type="match status" value="29"/>
</dbReference>
<dbReference type="PANTHER" id="PTHR45712:SF22">
    <property type="entry name" value="INSULIN-LIKE GROWTH FACTOR-BINDING PROTEIN COMPLEX ACID LABILE SUBUNIT"/>
    <property type="match status" value="1"/>
</dbReference>
<evidence type="ECO:0000256" key="1">
    <source>
        <dbReference type="ARBA" id="ARBA00004236"/>
    </source>
</evidence>
<evidence type="ECO:0000256" key="7">
    <source>
        <dbReference type="SAM" id="Phobius"/>
    </source>
</evidence>
<name>A0A9P0GXB1_PHACE</name>
<dbReference type="PANTHER" id="PTHR45712">
    <property type="entry name" value="AGAP008170-PA"/>
    <property type="match status" value="1"/>
</dbReference>
<accession>A0A9P0GXB1</accession>
<reference evidence="8" key="2">
    <citation type="submission" date="2022-10" db="EMBL/GenBank/DDBJ databases">
        <authorList>
            <consortium name="ENA_rothamsted_submissions"/>
            <consortium name="culmorum"/>
            <person name="King R."/>
        </authorList>
    </citation>
    <scope>NUCLEOTIDE SEQUENCE</scope>
</reference>
<reference evidence="8" key="1">
    <citation type="submission" date="2022-01" db="EMBL/GenBank/DDBJ databases">
        <authorList>
            <person name="King R."/>
        </authorList>
    </citation>
    <scope>NUCLEOTIDE SEQUENCE</scope>
</reference>
<dbReference type="SUPFAM" id="SSF52058">
    <property type="entry name" value="L domain-like"/>
    <property type="match status" value="4"/>
</dbReference>
<keyword evidence="7" id="KW-1133">Transmembrane helix</keyword>
<dbReference type="GO" id="GO:0048468">
    <property type="term" value="P:cell development"/>
    <property type="evidence" value="ECO:0007669"/>
    <property type="project" value="UniProtKB-ARBA"/>
</dbReference>
<organism evidence="8 9">
    <name type="scientific">Phaedon cochleariae</name>
    <name type="common">Mustard beetle</name>
    <dbReference type="NCBI Taxonomy" id="80249"/>
    <lineage>
        <taxon>Eukaryota</taxon>
        <taxon>Metazoa</taxon>
        <taxon>Ecdysozoa</taxon>
        <taxon>Arthropoda</taxon>
        <taxon>Hexapoda</taxon>
        <taxon>Insecta</taxon>
        <taxon>Pterygota</taxon>
        <taxon>Neoptera</taxon>
        <taxon>Endopterygota</taxon>
        <taxon>Coleoptera</taxon>
        <taxon>Polyphaga</taxon>
        <taxon>Cucujiformia</taxon>
        <taxon>Chrysomeloidea</taxon>
        <taxon>Chrysomelidae</taxon>
        <taxon>Chrysomelinae</taxon>
        <taxon>Chrysomelini</taxon>
        <taxon>Phaedon</taxon>
    </lineage>
</organism>
<evidence type="ECO:0008006" key="10">
    <source>
        <dbReference type="Google" id="ProtNLM"/>
    </source>
</evidence>
<evidence type="ECO:0000256" key="6">
    <source>
        <dbReference type="ARBA" id="ARBA00023136"/>
    </source>
</evidence>
<dbReference type="FunFam" id="3.80.10.10:FF:001164">
    <property type="entry name" value="GH01279p"/>
    <property type="match status" value="1"/>
</dbReference>
<sequence length="1285" mass="145530">MIMDLPQIMRIGYGIVIGIFILMMWISMIETKETESVQYPPCFFNSLCSCSKSIPDLGIVRCQNVHLPRIPETVNISKVFMLHLENNQLRTIDPFFLQSTGLYKIVISRNPLSTIPDEALIGLERSLWEIEMSHCDLTVVPNRAIRYLQKLRRLDLTGNDISNISPENWRGIESSLQTLILADNYISFIPTDSFSSMMNLETIDLSGNNLREIDSSVFRDGMGKLANLLLGDNQLTAIPYQALQPLRILKTLDLSYNVINKMEPATEPGVDINLNYQLSLDELRLDYNQLNILLPVSFKYFNVLNKTYLDGNRLFSIEENAFRQASIKELYLRNCGLTEMSPSAFDGLENSLETLDLSGNNISFLPHVVLSRFGSLRTLSLSDNALPNLDATEIFSGFLNSLYKLDLSGIDNGPINLQDIRRLRNLRTLSLSRLSQPSITPEDFLGFGIDLEGLQITFAKLQIIKNNAFKYVHALKSIDLSENNIDTIENHAFADIGHSLTHLKLSHALSSSFSNVPIDAISVLSNIKELDLSNNRLKIMPETSFHFLRNLRKLELQDNIIEIIHKGTFQGDIHTELMEIHLSFNNIRSITQHSFVNLPNLEQLNLDDNSIESLERRSFMNLEQIKRLNLRGNKISIVPFETFQNLPQLEDLDISYNQLRSFDFGMFDQVGTLSIFSVNISHNNLGDLLVNLPIASESAGINGIHSSIKSLDLSFNNITSISKQFFRPVELSLTHLYLSHNNIMNATKDVFGNMRHLQLLDISYNGMYELDFDMFRNTKKVQVLRASHNNIADVPNDLFRFLTNLRIVDLSHNRLRSLSDNLFREEGLERLDISHNFLSKLPLSSMTVATAMTLCELDLSWNSISSLSHGGLITRFKRLMYLDLSYNRLAQIDAGVFRALPRLSSLDLSHNSQLALEPNGLSFQGLEYSLLHLKLNNVSLTMVPTLPTPNLVSLSLSHNFLPSVPPEMATNMTNLRRLDLDFNDLTAVPIVTHSLVKLRYLSMVANSITYLSNTSLLGVADHIVELDIRKMDLTNLEAGAFCKMFSLKLLRLNYYENLKNFNIPTLLQYNIGLKELDLNIDAPTDNDLNKVMAGIFPPKLKTLTFTGIGLKTLGTNILQGVRSPVLFFGIHNTSILRVPTDVFVNLEYASNLTIDIRGNSIQTFQNPSRGLKPNLHKKTFLMDVKISGNKLICDCDLGWIEVWLRKRRQYVCGDSPSASSSFNEHEYECRHVNDDMRTAICQNKNNDSVIDVLKSEIECGWSSSKTLSPSEKLIITILLMCIYFL</sequence>